<dbReference type="STRING" id="643648.Slip_1090"/>
<keyword evidence="4" id="KW-1185">Reference proteome</keyword>
<name>D7CMD3_SYNLT</name>
<dbReference type="InterPro" id="IPR035985">
    <property type="entry name" value="Ubiquitin-activating_enz"/>
</dbReference>
<dbReference type="InterPro" id="IPR045886">
    <property type="entry name" value="ThiF/MoeB/HesA"/>
</dbReference>
<dbReference type="GO" id="GO:0005829">
    <property type="term" value="C:cytosol"/>
    <property type="evidence" value="ECO:0007669"/>
    <property type="project" value="TreeGrafter"/>
</dbReference>
<gene>
    <name evidence="3" type="ordered locus">Slip_1090</name>
</gene>
<dbReference type="InterPro" id="IPR000594">
    <property type="entry name" value="ThiF_NAD_FAD-bd"/>
</dbReference>
<dbReference type="SUPFAM" id="SSF69572">
    <property type="entry name" value="Activating enzymes of the ubiquitin-like proteins"/>
    <property type="match status" value="1"/>
</dbReference>
<dbReference type="HOGENOM" id="CLU_013325_10_4_9"/>
<dbReference type="FunFam" id="3.40.50.720:FF:000080">
    <property type="entry name" value="Thiazole biosynthesis adenylyltransferase ThiF"/>
    <property type="match status" value="1"/>
</dbReference>
<dbReference type="Proteomes" id="UP000000378">
    <property type="component" value="Chromosome"/>
</dbReference>
<dbReference type="AlphaFoldDB" id="D7CMD3"/>
<dbReference type="OrthoDB" id="9804286at2"/>
<reference evidence="3 4" key="2">
    <citation type="journal article" date="2010" name="Stand. Genomic Sci.">
        <title>Complete genome sequence of Syntrophothermus lipocalidus type strain (TGB-C1).</title>
        <authorList>
            <person name="Djao O.D."/>
            <person name="Zhang X."/>
            <person name="Lucas S."/>
            <person name="Lapidus A."/>
            <person name="Del Rio T.G."/>
            <person name="Nolan M."/>
            <person name="Tice H."/>
            <person name="Cheng J.F."/>
            <person name="Han C."/>
            <person name="Tapia R."/>
            <person name="Goodwin L."/>
            <person name="Pitluck S."/>
            <person name="Liolios K."/>
            <person name="Ivanova N."/>
            <person name="Mavromatis K."/>
            <person name="Mikhailova N."/>
            <person name="Ovchinnikova G."/>
            <person name="Pati A."/>
            <person name="Brambilla E."/>
            <person name="Chen A."/>
            <person name="Palaniappan K."/>
            <person name="Land M."/>
            <person name="Hauser L."/>
            <person name="Chang Y.J."/>
            <person name="Jeffries C.D."/>
            <person name="Rohde M."/>
            <person name="Sikorski J."/>
            <person name="Spring S."/>
            <person name="Goker M."/>
            <person name="Detter J.C."/>
            <person name="Woyke T."/>
            <person name="Bristow J."/>
            <person name="Eisen J.A."/>
            <person name="Markowitz V."/>
            <person name="Hugenholtz P."/>
            <person name="Kyrpides N.C."/>
            <person name="Klenk H.P."/>
        </authorList>
    </citation>
    <scope>NUCLEOTIDE SEQUENCE [LARGE SCALE GENOMIC DNA]</scope>
    <source>
        <strain evidence="4">DSM 12680 / TGB-C1</strain>
    </source>
</reference>
<dbReference type="GO" id="GO:0008146">
    <property type="term" value="F:sulfotransferase activity"/>
    <property type="evidence" value="ECO:0007669"/>
    <property type="project" value="TreeGrafter"/>
</dbReference>
<dbReference type="Gene3D" id="3.40.50.720">
    <property type="entry name" value="NAD(P)-binding Rossmann-like Domain"/>
    <property type="match status" value="1"/>
</dbReference>
<evidence type="ECO:0000259" key="2">
    <source>
        <dbReference type="Pfam" id="PF00899"/>
    </source>
</evidence>
<dbReference type="GO" id="GO:0016779">
    <property type="term" value="F:nucleotidyltransferase activity"/>
    <property type="evidence" value="ECO:0007669"/>
    <property type="project" value="TreeGrafter"/>
</dbReference>
<protein>
    <submittedName>
        <fullName evidence="3">UBA/THIF-type NAD/FAD binding protein</fullName>
    </submittedName>
</protein>
<dbReference type="KEGG" id="slp:Slip_1090"/>
<dbReference type="CDD" id="cd00757">
    <property type="entry name" value="ThiF_MoeB_HesA_family"/>
    <property type="match status" value="1"/>
</dbReference>
<dbReference type="PANTHER" id="PTHR10953">
    <property type="entry name" value="UBIQUITIN-ACTIVATING ENZYME E1"/>
    <property type="match status" value="1"/>
</dbReference>
<proteinExistence type="inferred from homology"/>
<evidence type="ECO:0000313" key="4">
    <source>
        <dbReference type="Proteomes" id="UP000000378"/>
    </source>
</evidence>
<comment type="similarity">
    <text evidence="1">Belongs to the HesA/MoeB/ThiF family.</text>
</comment>
<feature type="domain" description="THIF-type NAD/FAD binding fold" evidence="2">
    <location>
        <begin position="9"/>
        <end position="241"/>
    </location>
</feature>
<reference evidence="4" key="1">
    <citation type="journal article" date="2010" name="Stand. Genomic Sci.">
        <title>Complete genome sequence of Syntrophothermus lipocalidus type strain (TGB-C1T).</title>
        <authorList>
            <consortium name="US DOE Joint Genome Institute (JGI-PGF)"/>
            <person name="Djao O."/>
            <person name="Zhang X."/>
            <person name="Lucas S."/>
            <person name="Lapidus A."/>
            <person name="Glavina Del Rio T."/>
            <person name="Nolan M."/>
            <person name="Tice H."/>
            <person name="Cheng J."/>
            <person name="Han C."/>
            <person name="Tapia R."/>
            <person name="Goodwin L."/>
            <person name="Pitluck S."/>
            <person name="Liolios K."/>
            <person name="Ivanova N."/>
            <person name="Mavromatis K."/>
            <person name="Mikhailova N."/>
            <person name="Ovchinnikova G."/>
            <person name="Pati A."/>
            <person name="Brambilla E."/>
            <person name="Chen A."/>
            <person name="Palaniappan K."/>
            <person name="Land M."/>
            <person name="Hauser L."/>
            <person name="Chang Y."/>
            <person name="Jeffries C."/>
            <person name="Rohde M."/>
            <person name="Sikorski J."/>
            <person name="Spring S."/>
            <person name="Goker M."/>
            <person name="Detter J."/>
            <person name="Woyke T."/>
            <person name="Bristow J."/>
            <person name="Eisen J."/>
            <person name="Markowitz V."/>
            <person name="Hugenholtz P."/>
            <person name="Kyrpides N."/>
            <person name="Klenk H."/>
        </authorList>
    </citation>
    <scope>NUCLEOTIDE SEQUENCE [LARGE SCALE GENOMIC DNA]</scope>
    <source>
        <strain evidence="4">DSM 12680 / TGB-C1</strain>
    </source>
</reference>
<dbReference type="PANTHER" id="PTHR10953:SF102">
    <property type="entry name" value="ADENYLYLTRANSFERASE AND SULFURTRANSFERASE MOCS3"/>
    <property type="match status" value="1"/>
</dbReference>
<evidence type="ECO:0000313" key="3">
    <source>
        <dbReference type="EMBL" id="ADI01868.1"/>
    </source>
</evidence>
<dbReference type="eggNOG" id="COG0476">
    <property type="taxonomic scope" value="Bacteria"/>
</dbReference>
<sequence length="245" mass="26457">MEEQLQERYLRQLVMDEVGKEGQVKLAEARVLVVGAGGLGSPVCLYLAAAGIGHLGIVDSDTVSLTNLNRQILYTTPDLGRPKVQVAKEKINMLNPSIEITVYQVPFSGETAMRMARSYDAMVDATDNFKTREFINRVALQTGKPFFHGAVSHFYGQVMTVIPGAGPCWRCFMGDIAPESEPKGVPVLGPVAGVVGSLQALQVLKYFLGAGDQLVGKVLMFDGLQMTLEALTVARDSNCPACQGY</sequence>
<dbReference type="RefSeq" id="WP_013175270.1">
    <property type="nucleotide sequence ID" value="NC_014220.1"/>
</dbReference>
<dbReference type="EMBL" id="CP002048">
    <property type="protein sequence ID" value="ADI01868.1"/>
    <property type="molecule type" value="Genomic_DNA"/>
</dbReference>
<dbReference type="GO" id="GO:0008641">
    <property type="term" value="F:ubiquitin-like modifier activating enzyme activity"/>
    <property type="evidence" value="ECO:0007669"/>
    <property type="project" value="InterPro"/>
</dbReference>
<organism evidence="3 4">
    <name type="scientific">Syntrophothermus lipocalidus (strain DSM 12680 / TGB-C1)</name>
    <dbReference type="NCBI Taxonomy" id="643648"/>
    <lineage>
        <taxon>Bacteria</taxon>
        <taxon>Bacillati</taxon>
        <taxon>Bacillota</taxon>
        <taxon>Clostridia</taxon>
        <taxon>Eubacteriales</taxon>
        <taxon>Syntrophomonadaceae</taxon>
        <taxon>Syntrophothermus</taxon>
    </lineage>
</organism>
<dbReference type="Pfam" id="PF00899">
    <property type="entry name" value="ThiF"/>
    <property type="match status" value="1"/>
</dbReference>
<dbReference type="GO" id="GO:0004792">
    <property type="term" value="F:thiosulfate-cyanide sulfurtransferase activity"/>
    <property type="evidence" value="ECO:0007669"/>
    <property type="project" value="TreeGrafter"/>
</dbReference>
<accession>D7CMD3</accession>
<evidence type="ECO:0000256" key="1">
    <source>
        <dbReference type="ARBA" id="ARBA00009919"/>
    </source>
</evidence>